<protein>
    <submittedName>
        <fullName evidence="3">Type II secretion system protein G</fullName>
    </submittedName>
</protein>
<dbReference type="InterPro" id="IPR045584">
    <property type="entry name" value="Pilin-like"/>
</dbReference>
<evidence type="ECO:0000259" key="1">
    <source>
        <dbReference type="Pfam" id="PF07596"/>
    </source>
</evidence>
<keyword evidence="4" id="KW-1185">Reference proteome</keyword>
<proteinExistence type="predicted"/>
<evidence type="ECO:0000313" key="3">
    <source>
        <dbReference type="EMBL" id="QDU08130.1"/>
    </source>
</evidence>
<dbReference type="Gene3D" id="3.30.700.10">
    <property type="entry name" value="Glycoprotein, Type 4 Pilin"/>
    <property type="match status" value="1"/>
</dbReference>
<dbReference type="Proteomes" id="UP000318704">
    <property type="component" value="Chromosome"/>
</dbReference>
<accession>A0A517VRP0</accession>
<evidence type="ECO:0000313" key="5">
    <source>
        <dbReference type="Proteomes" id="UP000318704"/>
    </source>
</evidence>
<evidence type="ECO:0000313" key="4">
    <source>
        <dbReference type="Proteomes" id="UP000318384"/>
    </source>
</evidence>
<accession>A0A517WSA8</accession>
<dbReference type="OrthoDB" id="241095at2"/>
<gene>
    <name evidence="3" type="primary">xcpT_15</name>
    <name evidence="2" type="synonym">xcpT_8</name>
    <name evidence="2" type="ORF">V144x_11140</name>
    <name evidence="3" type="ORF">V202x_14930</name>
</gene>
<dbReference type="PANTHER" id="PTHR30093:SF2">
    <property type="entry name" value="TYPE II SECRETION SYSTEM PROTEIN H"/>
    <property type="match status" value="1"/>
</dbReference>
<dbReference type="KEGG" id="gaw:V144x_11140"/>
<dbReference type="InterPro" id="IPR012902">
    <property type="entry name" value="N_methyl_site"/>
</dbReference>
<organism evidence="3 4">
    <name type="scientific">Gimesia aquarii</name>
    <dbReference type="NCBI Taxonomy" id="2527964"/>
    <lineage>
        <taxon>Bacteria</taxon>
        <taxon>Pseudomonadati</taxon>
        <taxon>Planctomycetota</taxon>
        <taxon>Planctomycetia</taxon>
        <taxon>Planctomycetales</taxon>
        <taxon>Planctomycetaceae</taxon>
        <taxon>Gimesia</taxon>
    </lineage>
</organism>
<dbReference type="AlphaFoldDB" id="A0A517WSA8"/>
<name>A0A517WSA8_9PLAN</name>
<dbReference type="Proteomes" id="UP000318384">
    <property type="component" value="Chromosome"/>
</dbReference>
<dbReference type="PROSITE" id="PS00409">
    <property type="entry name" value="PROKAR_NTER_METHYL"/>
    <property type="match status" value="1"/>
</dbReference>
<dbReference type="NCBIfam" id="TIGR02532">
    <property type="entry name" value="IV_pilin_GFxxxE"/>
    <property type="match status" value="1"/>
</dbReference>
<evidence type="ECO:0000313" key="2">
    <source>
        <dbReference type="EMBL" id="QDT95667.1"/>
    </source>
</evidence>
<dbReference type="InterPro" id="IPR011453">
    <property type="entry name" value="DUF1559"/>
</dbReference>
<sequence>MKSNRRGFTLIELLVVIAIIAILIALLLPAVQQAREAARRSTCKNNLKQMGLALHNYHDTHRVFPASVYNKGVCGTAYTAPGHGNCLVMNTNGLLMLLPFIDQTALYNQYNFNSAMGEAVASTPGYSAQTGPSGSCSQTVLGNPATNGNGALHQTKIDVLHCPSQPKTEELTADTPTYRAASGVVGRKTNYDFIVYANYRHANCNDWRTSALTAFTNRRMFGDNSYCSLADIIDGSSNTLAMGETKYDVYNGSAAPWGYRGWLQAGIDPHFGINNHIYSGVDRSPKLASWSYAGSYHEGGAHFLLGDGAVRFLSENLDRTLVLNLARISDGQVVGEF</sequence>
<dbReference type="Pfam" id="PF07596">
    <property type="entry name" value="SBP_bac_10"/>
    <property type="match status" value="1"/>
</dbReference>
<dbReference type="RefSeq" id="WP_144982490.1">
    <property type="nucleotide sequence ID" value="NZ_CP037422.1"/>
</dbReference>
<dbReference type="InterPro" id="IPR027558">
    <property type="entry name" value="Pre_pil_HX9DG_C"/>
</dbReference>
<dbReference type="NCBIfam" id="TIGR04294">
    <property type="entry name" value="pre_pil_HX9DG"/>
    <property type="match status" value="1"/>
</dbReference>
<feature type="domain" description="DUF1559" evidence="1">
    <location>
        <begin position="32"/>
        <end position="319"/>
    </location>
</feature>
<dbReference type="EMBL" id="CP037920">
    <property type="protein sequence ID" value="QDT95667.1"/>
    <property type="molecule type" value="Genomic_DNA"/>
</dbReference>
<reference evidence="4 5" key="1">
    <citation type="submission" date="2019-03" db="EMBL/GenBank/DDBJ databases">
        <title>Deep-cultivation of Planctomycetes and their phenomic and genomic characterization uncovers novel biology.</title>
        <authorList>
            <person name="Wiegand S."/>
            <person name="Jogler M."/>
            <person name="Boedeker C."/>
            <person name="Pinto D."/>
            <person name="Vollmers J."/>
            <person name="Rivas-Marin E."/>
            <person name="Kohn T."/>
            <person name="Peeters S.H."/>
            <person name="Heuer A."/>
            <person name="Rast P."/>
            <person name="Oberbeckmann S."/>
            <person name="Bunk B."/>
            <person name="Jeske O."/>
            <person name="Meyerdierks A."/>
            <person name="Storesund J.E."/>
            <person name="Kallscheuer N."/>
            <person name="Luecker S."/>
            <person name="Lage O.M."/>
            <person name="Pohl T."/>
            <person name="Merkel B.J."/>
            <person name="Hornburger P."/>
            <person name="Mueller R.-W."/>
            <person name="Bruemmer F."/>
            <person name="Labrenz M."/>
            <person name="Spormann A.M."/>
            <person name="Op den Camp H."/>
            <person name="Overmann J."/>
            <person name="Amann R."/>
            <person name="Jetten M.S.M."/>
            <person name="Mascher T."/>
            <person name="Medema M.H."/>
            <person name="Devos D.P."/>
            <person name="Kaster A.-K."/>
            <person name="Ovreas L."/>
            <person name="Rohde M."/>
            <person name="Galperin M.Y."/>
            <person name="Jogler C."/>
        </authorList>
    </citation>
    <scope>NUCLEOTIDE SEQUENCE [LARGE SCALE GENOMIC DNA]</scope>
    <source>
        <strain evidence="2 5">V144</strain>
        <strain evidence="3 4">V202</strain>
    </source>
</reference>
<dbReference type="PANTHER" id="PTHR30093">
    <property type="entry name" value="GENERAL SECRETION PATHWAY PROTEIN G"/>
    <property type="match status" value="1"/>
</dbReference>
<dbReference type="Pfam" id="PF07963">
    <property type="entry name" value="N_methyl"/>
    <property type="match status" value="1"/>
</dbReference>
<dbReference type="EMBL" id="CP037422">
    <property type="protein sequence ID" value="QDU08130.1"/>
    <property type="molecule type" value="Genomic_DNA"/>
</dbReference>
<dbReference type="SUPFAM" id="SSF54523">
    <property type="entry name" value="Pili subunits"/>
    <property type="match status" value="1"/>
</dbReference>